<feature type="compositionally biased region" description="Low complexity" evidence="1">
    <location>
        <begin position="109"/>
        <end position="118"/>
    </location>
</feature>
<sequence>MSQPLPSLVTEAAAGSLAGARLRRYEMGPALIGAGADATVVIVVPGDNPGVSGVQDSTKVLLRGDRASDLHARFAFREPLPVHVFARLDQGCLLSAPHSAGERRPCPPTSTTPNGSSTARWAARRWT</sequence>
<organism evidence="2 3">
    <name type="scientific">Streptomyces minutiscleroticus</name>
    <dbReference type="NCBI Taxonomy" id="68238"/>
    <lineage>
        <taxon>Bacteria</taxon>
        <taxon>Bacillati</taxon>
        <taxon>Actinomycetota</taxon>
        <taxon>Actinomycetes</taxon>
        <taxon>Kitasatosporales</taxon>
        <taxon>Streptomycetaceae</taxon>
        <taxon>Streptomyces</taxon>
    </lineage>
</organism>
<keyword evidence="3" id="KW-1185">Reference proteome</keyword>
<feature type="region of interest" description="Disordered" evidence="1">
    <location>
        <begin position="97"/>
        <end position="127"/>
    </location>
</feature>
<dbReference type="EMBL" id="BMVU01000024">
    <property type="protein sequence ID" value="GGX86774.1"/>
    <property type="molecule type" value="Genomic_DNA"/>
</dbReference>
<dbReference type="Proteomes" id="UP000619244">
    <property type="component" value="Unassembled WGS sequence"/>
</dbReference>
<accession>A0A918U3E8</accession>
<reference evidence="2" key="1">
    <citation type="journal article" date="2014" name="Int. J. Syst. Evol. Microbiol.">
        <title>Complete genome sequence of Corynebacterium casei LMG S-19264T (=DSM 44701T), isolated from a smear-ripened cheese.</title>
        <authorList>
            <consortium name="US DOE Joint Genome Institute (JGI-PGF)"/>
            <person name="Walter F."/>
            <person name="Albersmeier A."/>
            <person name="Kalinowski J."/>
            <person name="Ruckert C."/>
        </authorList>
    </citation>
    <scope>NUCLEOTIDE SEQUENCE</scope>
    <source>
        <strain evidence="2">JCM 4790</strain>
    </source>
</reference>
<dbReference type="RefSeq" id="WP_190192179.1">
    <property type="nucleotide sequence ID" value="NZ_BMVU01000024.1"/>
</dbReference>
<dbReference type="AlphaFoldDB" id="A0A918U3E8"/>
<evidence type="ECO:0000313" key="2">
    <source>
        <dbReference type="EMBL" id="GGX86774.1"/>
    </source>
</evidence>
<protein>
    <submittedName>
        <fullName evidence="2">Uncharacterized protein</fullName>
    </submittedName>
</protein>
<comment type="caution">
    <text evidence="2">The sequence shown here is derived from an EMBL/GenBank/DDBJ whole genome shotgun (WGS) entry which is preliminary data.</text>
</comment>
<gene>
    <name evidence="2" type="ORF">GCM10010358_46030</name>
</gene>
<proteinExistence type="predicted"/>
<name>A0A918U3E8_9ACTN</name>
<reference evidence="2" key="2">
    <citation type="submission" date="2020-09" db="EMBL/GenBank/DDBJ databases">
        <authorList>
            <person name="Sun Q."/>
            <person name="Ohkuma M."/>
        </authorList>
    </citation>
    <scope>NUCLEOTIDE SEQUENCE</scope>
    <source>
        <strain evidence="2">JCM 4790</strain>
    </source>
</reference>
<evidence type="ECO:0000313" key="3">
    <source>
        <dbReference type="Proteomes" id="UP000619244"/>
    </source>
</evidence>
<evidence type="ECO:0000256" key="1">
    <source>
        <dbReference type="SAM" id="MobiDB-lite"/>
    </source>
</evidence>